<dbReference type="EMBL" id="JANBPW010000071">
    <property type="protein sequence ID" value="KAJ1951040.1"/>
    <property type="molecule type" value="Genomic_DNA"/>
</dbReference>
<sequence>MTTLPLAYQLYKADGKSTERKPVLLCMHGFFGSKRQWMSIAPRMAKLLDHDIYALDMRNHGQSPHTYPHRYPEMVHDIETFVKALGVDRVSLMGHSMGGKVCMTTALMNPGLVDRLVIEDNVPCWVKLMHDYGYYIEGMRKIGERRVKSRREADEMLAEYVDDAGMRRFVLSNLVKRHGDTEYRWEISLDNLLEGYQYMGGWDIPANADGSGRQFGGPALFVCGAKSKFWTAERQPAIDQQFPKNQVVLLETGHNVAWERPREFLDAVAGFFGK</sequence>
<evidence type="ECO:0000313" key="1">
    <source>
        <dbReference type="EMBL" id="KAJ1951040.1"/>
    </source>
</evidence>
<gene>
    <name evidence="1" type="ORF">FBU59_000389</name>
</gene>
<reference evidence="1" key="1">
    <citation type="submission" date="2022-07" db="EMBL/GenBank/DDBJ databases">
        <title>Phylogenomic reconstructions and comparative analyses of Kickxellomycotina fungi.</title>
        <authorList>
            <person name="Reynolds N.K."/>
            <person name="Stajich J.E."/>
            <person name="Barry K."/>
            <person name="Grigoriev I.V."/>
            <person name="Crous P."/>
            <person name="Smith M.E."/>
        </authorList>
    </citation>
    <scope>NUCLEOTIDE SEQUENCE</scope>
    <source>
        <strain evidence="1">NRRL 5244</strain>
    </source>
</reference>
<dbReference type="Proteomes" id="UP001150603">
    <property type="component" value="Unassembled WGS sequence"/>
</dbReference>
<evidence type="ECO:0000313" key="2">
    <source>
        <dbReference type="Proteomes" id="UP001150603"/>
    </source>
</evidence>
<organism evidence="1 2">
    <name type="scientific">Linderina macrospora</name>
    <dbReference type="NCBI Taxonomy" id="4868"/>
    <lineage>
        <taxon>Eukaryota</taxon>
        <taxon>Fungi</taxon>
        <taxon>Fungi incertae sedis</taxon>
        <taxon>Zoopagomycota</taxon>
        <taxon>Kickxellomycotina</taxon>
        <taxon>Kickxellomycetes</taxon>
        <taxon>Kickxellales</taxon>
        <taxon>Kickxellaceae</taxon>
        <taxon>Linderina</taxon>
    </lineage>
</organism>
<name>A0ACC1JH68_9FUNG</name>
<accession>A0ACC1JH68</accession>
<comment type="caution">
    <text evidence="1">The sequence shown here is derived from an EMBL/GenBank/DDBJ whole genome shotgun (WGS) entry which is preliminary data.</text>
</comment>
<keyword evidence="2" id="KW-1185">Reference proteome</keyword>
<protein>
    <submittedName>
        <fullName evidence="1">Uncharacterized protein</fullName>
    </submittedName>
</protein>
<proteinExistence type="predicted"/>